<dbReference type="Proteomes" id="UP000295722">
    <property type="component" value="Unassembled WGS sequence"/>
</dbReference>
<evidence type="ECO:0000313" key="1">
    <source>
        <dbReference type="EMBL" id="TDG22449.1"/>
    </source>
</evidence>
<reference evidence="1 2" key="1">
    <citation type="submission" date="2019-03" db="EMBL/GenBank/DDBJ databases">
        <title>Paraburkholderia sp. 4M-K11, isolated from subtropical forest soil.</title>
        <authorList>
            <person name="Gao Z.-H."/>
            <person name="Qiu L.-H."/>
        </authorList>
    </citation>
    <scope>NUCLEOTIDE SEQUENCE [LARGE SCALE GENOMIC DNA]</scope>
    <source>
        <strain evidence="1 2">4M-K11</strain>
    </source>
</reference>
<dbReference type="RefSeq" id="WP_133196270.1">
    <property type="nucleotide sequence ID" value="NZ_JBHUCW010000018.1"/>
</dbReference>
<comment type="caution">
    <text evidence="1">The sequence shown here is derived from an EMBL/GenBank/DDBJ whole genome shotgun (WGS) entry which is preliminary data.</text>
</comment>
<dbReference type="OrthoDB" id="9100424at2"/>
<proteinExistence type="predicted"/>
<organism evidence="1 2">
    <name type="scientific">Paraburkholderia silviterrae</name>
    <dbReference type="NCBI Taxonomy" id="2528715"/>
    <lineage>
        <taxon>Bacteria</taxon>
        <taxon>Pseudomonadati</taxon>
        <taxon>Pseudomonadota</taxon>
        <taxon>Betaproteobacteria</taxon>
        <taxon>Burkholderiales</taxon>
        <taxon>Burkholderiaceae</taxon>
        <taxon>Paraburkholderia</taxon>
    </lineage>
</organism>
<keyword evidence="2" id="KW-1185">Reference proteome</keyword>
<sequence length="268" mass="30689">MKKLLIAGISLALLYFFVTHRSDSNASSCVRSTSPDGLYIAEECRLDWNHRDNPEYVGRVYDAASGKLIARRTLQTPVPQIMWASNYVFFQRGGDDDDVVMLPPSLYDRINALYWRMTQWQIKQGPSEADSDFRPETLSISHADTDQVMKKLLIAGISLALLYFFVTHRSDSNASSCVRSTSPDGLYIAEECRLDWNHRDNPEYVGRVYDGASGKLIARRTFSTPSPKIMWTDNYVQFQIGGDDDDLVMLPPSLYDRINALYWRMTQW</sequence>
<dbReference type="AlphaFoldDB" id="A0A4R5M9M7"/>
<accession>A0A4R5M9M7</accession>
<gene>
    <name evidence="1" type="ORF">EYW47_18470</name>
</gene>
<protein>
    <submittedName>
        <fullName evidence="1">Uncharacterized protein</fullName>
    </submittedName>
</protein>
<dbReference type="EMBL" id="SMRP01000008">
    <property type="protein sequence ID" value="TDG22449.1"/>
    <property type="molecule type" value="Genomic_DNA"/>
</dbReference>
<name>A0A4R5M9M7_9BURK</name>
<evidence type="ECO:0000313" key="2">
    <source>
        <dbReference type="Proteomes" id="UP000295722"/>
    </source>
</evidence>